<evidence type="ECO:0000259" key="2">
    <source>
        <dbReference type="SMART" id="SM00062"/>
    </source>
</evidence>
<dbReference type="InterPro" id="IPR001638">
    <property type="entry name" value="Solute-binding_3/MltF_N"/>
</dbReference>
<evidence type="ECO:0000313" key="3">
    <source>
        <dbReference type="EMBL" id="CAB4626528.1"/>
    </source>
</evidence>
<sequence>MMTFGKNLAGALVIVVTVTCVSACGTAKVASSPQNTTAPLDKKISGSVPDRYRDQPLIIATDASLAPMELVAGKKKSIVGADIDIVNALASTMGLKVIIQNVDFNKIVSGVNSGAYDLGVSSITDTPARETKVDFVTYFQAGISYYVRKGAAKVAQPADLCGQRVAVQEGTILETLAVKQKPLCDKAEPLSIVRFPQQTQATQAVINKKADVTLSDTPIASWAVRNSKGKLVLSGDPFSVSPYGIAVAKGSGLTEPLQKAVNKIIANGVYDNILLKWGLQPGAVEKSLVNAAGN</sequence>
<proteinExistence type="predicted"/>
<protein>
    <submittedName>
        <fullName evidence="3">Unannotated protein</fullName>
    </submittedName>
</protein>
<dbReference type="PANTHER" id="PTHR35936:SF17">
    <property type="entry name" value="ARGININE-BINDING EXTRACELLULAR PROTEIN ARTP"/>
    <property type="match status" value="1"/>
</dbReference>
<name>A0A6J6IQ82_9ZZZZ</name>
<organism evidence="3">
    <name type="scientific">freshwater metagenome</name>
    <dbReference type="NCBI Taxonomy" id="449393"/>
    <lineage>
        <taxon>unclassified sequences</taxon>
        <taxon>metagenomes</taxon>
        <taxon>ecological metagenomes</taxon>
    </lineage>
</organism>
<dbReference type="PANTHER" id="PTHR35936">
    <property type="entry name" value="MEMBRANE-BOUND LYTIC MUREIN TRANSGLYCOSYLASE F"/>
    <property type="match status" value="1"/>
</dbReference>
<dbReference type="EMBL" id="CAEZVF010000161">
    <property type="protein sequence ID" value="CAB4626528.1"/>
    <property type="molecule type" value="Genomic_DNA"/>
</dbReference>
<keyword evidence="1" id="KW-0732">Signal</keyword>
<dbReference type="Pfam" id="PF00497">
    <property type="entry name" value="SBP_bac_3"/>
    <property type="match status" value="1"/>
</dbReference>
<dbReference type="SMART" id="SM00062">
    <property type="entry name" value="PBPb"/>
    <property type="match status" value="1"/>
</dbReference>
<dbReference type="Gene3D" id="3.40.190.10">
    <property type="entry name" value="Periplasmic binding protein-like II"/>
    <property type="match status" value="2"/>
</dbReference>
<accession>A0A6J6IQ82</accession>
<gene>
    <name evidence="3" type="ORF">UFOPK1939_00966</name>
</gene>
<evidence type="ECO:0000256" key="1">
    <source>
        <dbReference type="ARBA" id="ARBA00022729"/>
    </source>
</evidence>
<dbReference type="CDD" id="cd01004">
    <property type="entry name" value="PBP2_MidA_like"/>
    <property type="match status" value="1"/>
</dbReference>
<dbReference type="SUPFAM" id="SSF53850">
    <property type="entry name" value="Periplasmic binding protein-like II"/>
    <property type="match status" value="1"/>
</dbReference>
<dbReference type="AlphaFoldDB" id="A0A6J6IQ82"/>
<feature type="domain" description="Solute-binding protein family 3/N-terminal" evidence="2">
    <location>
        <begin position="56"/>
        <end position="281"/>
    </location>
</feature>
<reference evidence="3" key="1">
    <citation type="submission" date="2020-05" db="EMBL/GenBank/DDBJ databases">
        <authorList>
            <person name="Chiriac C."/>
            <person name="Salcher M."/>
            <person name="Ghai R."/>
            <person name="Kavagutti S V."/>
        </authorList>
    </citation>
    <scope>NUCLEOTIDE SEQUENCE</scope>
</reference>